<dbReference type="GO" id="GO:0005886">
    <property type="term" value="C:plasma membrane"/>
    <property type="evidence" value="ECO:0007669"/>
    <property type="project" value="UniProtKB-SubCell"/>
</dbReference>
<evidence type="ECO:0000256" key="4">
    <source>
        <dbReference type="ARBA" id="ARBA00022692"/>
    </source>
</evidence>
<keyword evidence="2 8" id="KW-0813">Transport</keyword>
<sequence length="233" mass="25181">MLFSDHTRYNNNHITNDGSFPYEPSLFAAARRPIRRHSVFDARAVDLDFNGERRTGVGAAQHHAARRPPDCCVDDAARSRSSAFDTTARSAAPLHQTLLATTLALEPEQVLADRLDEVIFLHVPLLDRRLWVLDTTVTLAPLLGLLGTIIGMFHAFQVLAAPGAAPHAVTGGVAEALVATAAGLLIAVIGLVVFNGLNERVRLAVHQLETLKMMLVNRFAKSPQPPFSKGGEA</sequence>
<evidence type="ECO:0000256" key="6">
    <source>
        <dbReference type="ARBA" id="ARBA00022989"/>
    </source>
</evidence>
<feature type="transmembrane region" description="Helical" evidence="9">
    <location>
        <begin position="176"/>
        <end position="197"/>
    </location>
</feature>
<dbReference type="Pfam" id="PF01618">
    <property type="entry name" value="MotA_ExbB"/>
    <property type="match status" value="1"/>
</dbReference>
<dbReference type="AlphaFoldDB" id="A0A2S7XPZ1"/>
<dbReference type="PANTHER" id="PTHR30625">
    <property type="entry name" value="PROTEIN TOLQ"/>
    <property type="match status" value="1"/>
</dbReference>
<evidence type="ECO:0000256" key="1">
    <source>
        <dbReference type="ARBA" id="ARBA00004651"/>
    </source>
</evidence>
<organism evidence="11 12">
    <name type="scientific">Chromatium okenii</name>
    <dbReference type="NCBI Taxonomy" id="61644"/>
    <lineage>
        <taxon>Bacteria</taxon>
        <taxon>Pseudomonadati</taxon>
        <taxon>Pseudomonadota</taxon>
        <taxon>Gammaproteobacteria</taxon>
        <taxon>Chromatiales</taxon>
        <taxon>Chromatiaceae</taxon>
        <taxon>Chromatium</taxon>
    </lineage>
</organism>
<keyword evidence="6 9" id="KW-1133">Transmembrane helix</keyword>
<dbReference type="GO" id="GO:0017038">
    <property type="term" value="P:protein import"/>
    <property type="evidence" value="ECO:0007669"/>
    <property type="project" value="TreeGrafter"/>
</dbReference>
<evidence type="ECO:0000256" key="9">
    <source>
        <dbReference type="SAM" id="Phobius"/>
    </source>
</evidence>
<dbReference type="InterPro" id="IPR050790">
    <property type="entry name" value="ExbB/TolQ_transport"/>
</dbReference>
<feature type="domain" description="MotA/TolQ/ExbB proton channel" evidence="10">
    <location>
        <begin position="107"/>
        <end position="209"/>
    </location>
</feature>
<comment type="subcellular location">
    <subcellularLocation>
        <location evidence="1">Cell membrane</location>
        <topology evidence="1">Multi-pass membrane protein</topology>
    </subcellularLocation>
    <subcellularLocation>
        <location evidence="8">Membrane</location>
        <topology evidence="8">Multi-pass membrane protein</topology>
    </subcellularLocation>
</comment>
<dbReference type="InterPro" id="IPR002898">
    <property type="entry name" value="MotA_ExbB_proton_chnl"/>
</dbReference>
<keyword evidence="12" id="KW-1185">Reference proteome</keyword>
<name>A0A2S7XPZ1_9GAMM</name>
<dbReference type="EMBL" id="PPGH01000037">
    <property type="protein sequence ID" value="PQJ95809.1"/>
    <property type="molecule type" value="Genomic_DNA"/>
</dbReference>
<dbReference type="Proteomes" id="UP000239936">
    <property type="component" value="Unassembled WGS sequence"/>
</dbReference>
<accession>A0A2S7XPZ1</accession>
<keyword evidence="5 8" id="KW-0653">Protein transport</keyword>
<dbReference type="OrthoDB" id="4045at2"/>
<evidence type="ECO:0000313" key="11">
    <source>
        <dbReference type="EMBL" id="PQJ95809.1"/>
    </source>
</evidence>
<dbReference type="PANTHER" id="PTHR30625:SF15">
    <property type="entry name" value="BIOPOLYMER TRANSPORT PROTEIN EXBB"/>
    <property type="match status" value="1"/>
</dbReference>
<comment type="similarity">
    <text evidence="8">Belongs to the exbB/tolQ family.</text>
</comment>
<keyword evidence="3" id="KW-1003">Cell membrane</keyword>
<evidence type="ECO:0000256" key="3">
    <source>
        <dbReference type="ARBA" id="ARBA00022475"/>
    </source>
</evidence>
<keyword evidence="4 9" id="KW-0812">Transmembrane</keyword>
<evidence type="ECO:0000259" key="10">
    <source>
        <dbReference type="Pfam" id="PF01618"/>
    </source>
</evidence>
<proteinExistence type="inferred from homology"/>
<evidence type="ECO:0000256" key="2">
    <source>
        <dbReference type="ARBA" id="ARBA00022448"/>
    </source>
</evidence>
<evidence type="ECO:0000256" key="7">
    <source>
        <dbReference type="ARBA" id="ARBA00023136"/>
    </source>
</evidence>
<reference evidence="11 12" key="1">
    <citation type="submission" date="2018-01" db="EMBL/GenBank/DDBJ databases">
        <title>The complete genome sequence of Chromatium okenii LaCa, a purple sulfur bacterium with a turbulent life.</title>
        <authorList>
            <person name="Luedin S.M."/>
            <person name="Liechti N."/>
            <person name="Storelli N."/>
            <person name="Danza F."/>
            <person name="Wittwer M."/>
            <person name="Pothier J.F."/>
            <person name="Tonolla M.A."/>
        </authorList>
    </citation>
    <scope>NUCLEOTIDE SEQUENCE [LARGE SCALE GENOMIC DNA]</scope>
    <source>
        <strain evidence="11 12">LaCa</strain>
    </source>
</reference>
<evidence type="ECO:0000256" key="8">
    <source>
        <dbReference type="RuleBase" id="RU004057"/>
    </source>
</evidence>
<keyword evidence="7 9" id="KW-0472">Membrane</keyword>
<evidence type="ECO:0000313" key="12">
    <source>
        <dbReference type="Proteomes" id="UP000239936"/>
    </source>
</evidence>
<protein>
    <recommendedName>
        <fullName evidence="10">MotA/TolQ/ExbB proton channel domain-containing protein</fullName>
    </recommendedName>
</protein>
<evidence type="ECO:0000256" key="5">
    <source>
        <dbReference type="ARBA" id="ARBA00022927"/>
    </source>
</evidence>
<feature type="transmembrane region" description="Helical" evidence="9">
    <location>
        <begin position="130"/>
        <end position="156"/>
    </location>
</feature>
<gene>
    <name evidence="11" type="ORF">CXB77_15710</name>
</gene>
<comment type="caution">
    <text evidence="11">The sequence shown here is derived from an EMBL/GenBank/DDBJ whole genome shotgun (WGS) entry which is preliminary data.</text>
</comment>